<sequence length="638" mass="70732">MEEDEAIRAQFPLSFGKKTKSQSHSIVAAHAATRRQPTSPTSSSLLPAPNTTVKSNIRQVGLFPYRKKSDFKGGNEQTTSSVEEEEVSQDDSGLIGPPRPPLTLNDDEVMVGPPRPPMNDDDEDEDVPIIGPPRPPMVESDVDEDEDDGLMMPDDLFRIPMTNEIVLKGHSKVVSALAVDHSGSRVLSGSYDYTLRMYDFQGMNAKLQSFRQLEPFEGHQVRSLSWSPSADRFLCVSGSAQAKIYDRDGLTLGEFIKGDMYIRDLKNTKGHISGITAGEWNPKEKNTILTSSEDGSLRIWDVSDFKTQKQVIKPKLARPGRVPVNYCAWDHEGKRIVGGIGDGSIQIWNIKPGWGSRPDIHITKGHEDEITGLKFSSDGQILLSRSMDNTLKIWDLRNSKSPLKVFDDLPNNYAQTNPAFSPDEQLILTGTSIERESTTGGLLCFFGRKKLQLLSKVGISSNCSVICCTWHPKLNQVFATVGDKKEGATHILYDPCISKRGALACVARAPRKRSVDDFVIQPVIHNPHALPLFRDQPSRKRQREKAMKDPLMSHKPELPVTGPGHGGRVGTTKGSLLTQYLLKQGGMIKETWMDEDPREAILKYADAASKDPKFIAPAYAETQPEPVFAKSDSEEEDK</sequence>
<dbReference type="FunFam" id="2.130.10.10:FF:000469">
    <property type="entry name" value="Nucleotide binding protein"/>
    <property type="match status" value="1"/>
</dbReference>
<accession>A0A0K9PX32</accession>
<evidence type="ECO:0000256" key="3">
    <source>
        <dbReference type="PROSITE-ProRule" id="PRU00221"/>
    </source>
</evidence>
<protein>
    <submittedName>
        <fullName evidence="5">WD repeat-containing protein</fullName>
    </submittedName>
</protein>
<dbReference type="Gene3D" id="2.130.10.10">
    <property type="entry name" value="YVTN repeat-like/Quinoprotein amine dehydrogenase"/>
    <property type="match status" value="2"/>
</dbReference>
<dbReference type="SMART" id="SM00320">
    <property type="entry name" value="WD40"/>
    <property type="match status" value="5"/>
</dbReference>
<feature type="compositionally biased region" description="Basic and acidic residues" evidence="4">
    <location>
        <begin position="544"/>
        <end position="557"/>
    </location>
</feature>
<dbReference type="PROSITE" id="PS50082">
    <property type="entry name" value="WD_REPEATS_2"/>
    <property type="match status" value="3"/>
</dbReference>
<name>A0A0K9PX32_ZOSMR</name>
<dbReference type="InterPro" id="IPR051858">
    <property type="entry name" value="WD_repeat_GAD-1"/>
</dbReference>
<dbReference type="EMBL" id="LFYR01000620">
    <property type="protein sequence ID" value="KMZ72775.1"/>
    <property type="molecule type" value="Genomic_DNA"/>
</dbReference>
<dbReference type="PANTHER" id="PTHR16017:SF0">
    <property type="entry name" value="WD REPEAT-CONTAINING PROTEIN 70"/>
    <property type="match status" value="1"/>
</dbReference>
<dbReference type="STRING" id="29655.A0A0K9PX32"/>
<dbReference type="InterPro" id="IPR001680">
    <property type="entry name" value="WD40_rpt"/>
</dbReference>
<keyword evidence="1 3" id="KW-0853">WD repeat</keyword>
<feature type="compositionally biased region" description="Low complexity" evidence="4">
    <location>
        <begin position="37"/>
        <end position="52"/>
    </location>
</feature>
<dbReference type="InterPro" id="IPR036322">
    <property type="entry name" value="WD40_repeat_dom_sf"/>
</dbReference>
<reference evidence="6" key="1">
    <citation type="journal article" date="2016" name="Nature">
        <title>The genome of the seagrass Zostera marina reveals angiosperm adaptation to the sea.</title>
        <authorList>
            <person name="Olsen J.L."/>
            <person name="Rouze P."/>
            <person name="Verhelst B."/>
            <person name="Lin Y.-C."/>
            <person name="Bayer T."/>
            <person name="Collen J."/>
            <person name="Dattolo E."/>
            <person name="De Paoli E."/>
            <person name="Dittami S."/>
            <person name="Maumus F."/>
            <person name="Michel G."/>
            <person name="Kersting A."/>
            <person name="Lauritano C."/>
            <person name="Lohaus R."/>
            <person name="Toepel M."/>
            <person name="Tonon T."/>
            <person name="Vanneste K."/>
            <person name="Amirebrahimi M."/>
            <person name="Brakel J."/>
            <person name="Bostroem C."/>
            <person name="Chovatia M."/>
            <person name="Grimwood J."/>
            <person name="Jenkins J.W."/>
            <person name="Jueterbock A."/>
            <person name="Mraz A."/>
            <person name="Stam W.T."/>
            <person name="Tice H."/>
            <person name="Bornberg-Bauer E."/>
            <person name="Green P.J."/>
            <person name="Pearson G.A."/>
            <person name="Procaccini G."/>
            <person name="Duarte C.M."/>
            <person name="Schmutz J."/>
            <person name="Reusch T.B.H."/>
            <person name="Van de Peer Y."/>
        </authorList>
    </citation>
    <scope>NUCLEOTIDE SEQUENCE [LARGE SCALE GENOMIC DNA]</scope>
    <source>
        <strain evidence="6">cv. Finnish</strain>
    </source>
</reference>
<comment type="caution">
    <text evidence="5">The sequence shown here is derived from an EMBL/GenBank/DDBJ whole genome shotgun (WGS) entry which is preliminary data.</text>
</comment>
<dbReference type="Proteomes" id="UP000036987">
    <property type="component" value="Unassembled WGS sequence"/>
</dbReference>
<dbReference type="PANTHER" id="PTHR16017">
    <property type="entry name" value="GASTRULATION DEFECTIVE PROTEIN 1-RELATED"/>
    <property type="match status" value="1"/>
</dbReference>
<organism evidence="5 6">
    <name type="scientific">Zostera marina</name>
    <name type="common">Eelgrass</name>
    <dbReference type="NCBI Taxonomy" id="29655"/>
    <lineage>
        <taxon>Eukaryota</taxon>
        <taxon>Viridiplantae</taxon>
        <taxon>Streptophyta</taxon>
        <taxon>Embryophyta</taxon>
        <taxon>Tracheophyta</taxon>
        <taxon>Spermatophyta</taxon>
        <taxon>Magnoliopsida</taxon>
        <taxon>Liliopsida</taxon>
        <taxon>Zosteraceae</taxon>
        <taxon>Zostera</taxon>
    </lineage>
</organism>
<keyword evidence="6" id="KW-1185">Reference proteome</keyword>
<evidence type="ECO:0000313" key="6">
    <source>
        <dbReference type="Proteomes" id="UP000036987"/>
    </source>
</evidence>
<dbReference type="Pfam" id="PF00400">
    <property type="entry name" value="WD40"/>
    <property type="match status" value="5"/>
</dbReference>
<dbReference type="GO" id="GO:0005634">
    <property type="term" value="C:nucleus"/>
    <property type="evidence" value="ECO:0000318"/>
    <property type="project" value="GO_Central"/>
</dbReference>
<dbReference type="CDD" id="cd00200">
    <property type="entry name" value="WD40"/>
    <property type="match status" value="1"/>
</dbReference>
<keyword evidence="2" id="KW-0677">Repeat</keyword>
<evidence type="ECO:0000313" key="5">
    <source>
        <dbReference type="EMBL" id="KMZ72775.1"/>
    </source>
</evidence>
<feature type="repeat" description="WD" evidence="3">
    <location>
        <begin position="268"/>
        <end position="310"/>
    </location>
</feature>
<feature type="repeat" description="WD" evidence="3">
    <location>
        <begin position="363"/>
        <end position="404"/>
    </location>
</feature>
<dbReference type="PROSITE" id="PS50294">
    <property type="entry name" value="WD_REPEATS_REGION"/>
    <property type="match status" value="3"/>
</dbReference>
<dbReference type="GO" id="GO:0035861">
    <property type="term" value="C:site of double-strand break"/>
    <property type="evidence" value="ECO:0000318"/>
    <property type="project" value="GO_Central"/>
</dbReference>
<dbReference type="FunFam" id="2.130.10.10:FF:000245">
    <property type="entry name" value="WD repeat-containing protein 70"/>
    <property type="match status" value="1"/>
</dbReference>
<dbReference type="SUPFAM" id="SSF50978">
    <property type="entry name" value="WD40 repeat-like"/>
    <property type="match status" value="1"/>
</dbReference>
<dbReference type="PRINTS" id="PR00320">
    <property type="entry name" value="GPROTEINBRPT"/>
</dbReference>
<feature type="region of interest" description="Disordered" evidence="4">
    <location>
        <begin position="617"/>
        <end position="638"/>
    </location>
</feature>
<dbReference type="PROSITE" id="PS00678">
    <property type="entry name" value="WD_REPEATS_1"/>
    <property type="match status" value="2"/>
</dbReference>
<dbReference type="OrthoDB" id="10264376at2759"/>
<dbReference type="InterPro" id="IPR020472">
    <property type="entry name" value="WD40_PAC1"/>
</dbReference>
<dbReference type="InterPro" id="IPR015943">
    <property type="entry name" value="WD40/YVTN_repeat-like_dom_sf"/>
</dbReference>
<feature type="region of interest" description="Disordered" evidence="4">
    <location>
        <begin position="1"/>
        <end position="145"/>
    </location>
</feature>
<evidence type="ECO:0000256" key="1">
    <source>
        <dbReference type="ARBA" id="ARBA00022574"/>
    </source>
</evidence>
<evidence type="ECO:0000256" key="2">
    <source>
        <dbReference type="ARBA" id="ARBA00022737"/>
    </source>
</evidence>
<dbReference type="InterPro" id="IPR019775">
    <property type="entry name" value="WD40_repeat_CS"/>
</dbReference>
<dbReference type="AlphaFoldDB" id="A0A0K9PX32"/>
<dbReference type="OMA" id="KGDQYIT"/>
<feature type="region of interest" description="Disordered" evidence="4">
    <location>
        <begin position="535"/>
        <end position="571"/>
    </location>
</feature>
<proteinExistence type="predicted"/>
<gene>
    <name evidence="5" type="ORF">ZOSMA_15G01140</name>
</gene>
<feature type="repeat" description="WD" evidence="3">
    <location>
        <begin position="167"/>
        <end position="201"/>
    </location>
</feature>
<evidence type="ECO:0000256" key="4">
    <source>
        <dbReference type="SAM" id="MobiDB-lite"/>
    </source>
</evidence>